<keyword evidence="1" id="KW-0808">Transferase</keyword>
<name>A0ABS3ZBU8_9GAMM</name>
<feature type="domain" description="N-acetyltransferase" evidence="3">
    <location>
        <begin position="1"/>
        <end position="156"/>
    </location>
</feature>
<accession>A0ABS3ZBU8</accession>
<reference evidence="4 5" key="1">
    <citation type="submission" date="2020-09" db="EMBL/GenBank/DDBJ databases">
        <authorList>
            <person name="Tanuku N.R.S."/>
        </authorList>
    </citation>
    <scope>NUCLEOTIDE SEQUENCE [LARGE SCALE GENOMIC DNA]</scope>
    <source>
        <strain evidence="4 5">AK62</strain>
    </source>
</reference>
<keyword evidence="5" id="KW-1185">Reference proteome</keyword>
<dbReference type="Pfam" id="PF00583">
    <property type="entry name" value="Acetyltransf_1"/>
    <property type="match status" value="1"/>
</dbReference>
<dbReference type="PROSITE" id="PS51186">
    <property type="entry name" value="GNAT"/>
    <property type="match status" value="1"/>
</dbReference>
<protein>
    <submittedName>
        <fullName evidence="4">N-acetyltransferase family protein</fullName>
    </submittedName>
</protein>
<dbReference type="InterPro" id="IPR000182">
    <property type="entry name" value="GNAT_dom"/>
</dbReference>
<evidence type="ECO:0000256" key="2">
    <source>
        <dbReference type="ARBA" id="ARBA00023315"/>
    </source>
</evidence>
<evidence type="ECO:0000259" key="3">
    <source>
        <dbReference type="PROSITE" id="PS51186"/>
    </source>
</evidence>
<comment type="caution">
    <text evidence="4">The sequence shown here is derived from an EMBL/GenBank/DDBJ whole genome shotgun (WGS) entry which is preliminary data.</text>
</comment>
<dbReference type="SUPFAM" id="SSF55729">
    <property type="entry name" value="Acyl-CoA N-acyltransferases (Nat)"/>
    <property type="match status" value="1"/>
</dbReference>
<gene>
    <name evidence="4" type="ORF">H9C73_08355</name>
</gene>
<evidence type="ECO:0000313" key="4">
    <source>
        <dbReference type="EMBL" id="MBP0048748.1"/>
    </source>
</evidence>
<dbReference type="CDD" id="cd04301">
    <property type="entry name" value="NAT_SF"/>
    <property type="match status" value="1"/>
</dbReference>
<dbReference type="Proteomes" id="UP000810171">
    <property type="component" value="Unassembled WGS sequence"/>
</dbReference>
<evidence type="ECO:0000313" key="5">
    <source>
        <dbReference type="Proteomes" id="UP000810171"/>
    </source>
</evidence>
<sequence>MIRRGVEADCEAVVGIYNAAVPGRLATADTEPVAVSEKREWFERHTAQRPIWVAEQDDRLLGWVSLEPFYGRPAYAQTVEVSLYLHPDAQGRGLGKRLLRHVLEQAPGLGVTHLVAYIFAHNTPSLGLFHAFGFEDWGLLPHIARMDGRRYSLSILGREV</sequence>
<proteinExistence type="predicted"/>
<dbReference type="PANTHER" id="PTHR43072">
    <property type="entry name" value="N-ACETYLTRANSFERASE"/>
    <property type="match status" value="1"/>
</dbReference>
<dbReference type="InterPro" id="IPR016181">
    <property type="entry name" value="Acyl_CoA_acyltransferase"/>
</dbReference>
<dbReference type="PANTHER" id="PTHR43072:SF23">
    <property type="entry name" value="UPF0039 PROTEIN C11D3.02C"/>
    <property type="match status" value="1"/>
</dbReference>
<evidence type="ECO:0000256" key="1">
    <source>
        <dbReference type="ARBA" id="ARBA00022679"/>
    </source>
</evidence>
<dbReference type="EMBL" id="JACVEW010000011">
    <property type="protein sequence ID" value="MBP0048748.1"/>
    <property type="molecule type" value="Genomic_DNA"/>
</dbReference>
<organism evidence="4 5">
    <name type="scientific">Marinobacterium alkalitolerans</name>
    <dbReference type="NCBI Taxonomy" id="1542925"/>
    <lineage>
        <taxon>Bacteria</taxon>
        <taxon>Pseudomonadati</taxon>
        <taxon>Pseudomonadota</taxon>
        <taxon>Gammaproteobacteria</taxon>
        <taxon>Oceanospirillales</taxon>
        <taxon>Oceanospirillaceae</taxon>
        <taxon>Marinobacterium</taxon>
    </lineage>
</organism>
<keyword evidence="2" id="KW-0012">Acyltransferase</keyword>
<dbReference type="Gene3D" id="3.40.630.30">
    <property type="match status" value="1"/>
</dbReference>